<sequence>MSNDNNDKRMSRVERYDKRTSGNYVDSKIEKNRSSRTNLNKHQINNDGPFVSEHHPIRNTFFALIGFFIIVFGLFGNRIYNNFKSSSNIMFDSSSTNLQARNVNKLIKEKKPISFLLMGTDVGALGRNSKAWGGGRTDSMMVVTVNPKNRTTTMISIPRDTLVAISGHENKFPSKINAAHYYGGNKSSIKTVEKMFNIPVDFYVILNMGGLKKMINRVGGVNIVSPLTFTYENQHFTRGKKMHVDGNQALKFTRMRYQDPESDYGRTLRQRIVITALLKKSTKLNTLLNSSFLKSMAKQSKTNMSFDDMLSIANYYQSATKHIVSDHAQGVSYNIKGQDFEVVPQNEKQRVTNEIRKQLGLKHEKTGPRFANKVPEDLLIYAPSKHFGEKKVKKGSVWGKDTNSISKYDKAYHNGHDSQLNPNYDANNTDTDSDY</sequence>
<evidence type="ECO:0000256" key="2">
    <source>
        <dbReference type="SAM" id="MobiDB-lite"/>
    </source>
</evidence>
<keyword evidence="3" id="KW-0472">Membrane</keyword>
<dbReference type="NCBIfam" id="TIGR00350">
    <property type="entry name" value="lytR_cpsA_psr"/>
    <property type="match status" value="1"/>
</dbReference>
<gene>
    <name evidence="5" type="ORF">IAA89_02640</name>
</gene>
<dbReference type="Proteomes" id="UP000823614">
    <property type="component" value="Unassembled WGS sequence"/>
</dbReference>
<protein>
    <submittedName>
        <fullName evidence="5">LCP family protein</fullName>
    </submittedName>
</protein>
<dbReference type="AlphaFoldDB" id="A0A9D9E7F0"/>
<dbReference type="InterPro" id="IPR004474">
    <property type="entry name" value="LytR_CpsA_psr"/>
</dbReference>
<keyword evidence="3" id="KW-0812">Transmembrane</keyword>
<evidence type="ECO:0000313" key="5">
    <source>
        <dbReference type="EMBL" id="MBO8441326.1"/>
    </source>
</evidence>
<feature type="compositionally biased region" description="Basic and acidic residues" evidence="2">
    <location>
        <begin position="1"/>
        <end position="20"/>
    </location>
</feature>
<dbReference type="PANTHER" id="PTHR33392">
    <property type="entry name" value="POLYISOPRENYL-TEICHOIC ACID--PEPTIDOGLYCAN TEICHOIC ACID TRANSFERASE TAGU"/>
    <property type="match status" value="1"/>
</dbReference>
<dbReference type="Pfam" id="PF03816">
    <property type="entry name" value="LytR_cpsA_psr"/>
    <property type="match status" value="1"/>
</dbReference>
<reference evidence="5" key="2">
    <citation type="journal article" date="2021" name="PeerJ">
        <title>Extensive microbial diversity within the chicken gut microbiome revealed by metagenomics and culture.</title>
        <authorList>
            <person name="Gilroy R."/>
            <person name="Ravi A."/>
            <person name="Getino M."/>
            <person name="Pursley I."/>
            <person name="Horton D.L."/>
            <person name="Alikhan N.F."/>
            <person name="Baker D."/>
            <person name="Gharbi K."/>
            <person name="Hall N."/>
            <person name="Watson M."/>
            <person name="Adriaenssens E.M."/>
            <person name="Foster-Nyarko E."/>
            <person name="Jarju S."/>
            <person name="Secka A."/>
            <person name="Antonio M."/>
            <person name="Oren A."/>
            <person name="Chaudhuri R.R."/>
            <person name="La Ragione R."/>
            <person name="Hildebrand F."/>
            <person name="Pallen M.J."/>
        </authorList>
    </citation>
    <scope>NUCLEOTIDE SEQUENCE</scope>
    <source>
        <strain evidence="5">C6-149</strain>
    </source>
</reference>
<feature type="transmembrane region" description="Helical" evidence="3">
    <location>
        <begin position="61"/>
        <end position="80"/>
    </location>
</feature>
<name>A0A9D9E7F0_9LACO</name>
<evidence type="ECO:0000313" key="6">
    <source>
        <dbReference type="Proteomes" id="UP000823614"/>
    </source>
</evidence>
<feature type="region of interest" description="Disordered" evidence="2">
    <location>
        <begin position="407"/>
        <end position="435"/>
    </location>
</feature>
<feature type="domain" description="Cell envelope-related transcriptional attenuator" evidence="4">
    <location>
        <begin position="136"/>
        <end position="281"/>
    </location>
</feature>
<dbReference type="PANTHER" id="PTHR33392:SF6">
    <property type="entry name" value="POLYISOPRENYL-TEICHOIC ACID--PEPTIDOGLYCAN TEICHOIC ACID TRANSFERASE TAGU"/>
    <property type="match status" value="1"/>
</dbReference>
<evidence type="ECO:0000256" key="1">
    <source>
        <dbReference type="ARBA" id="ARBA00006068"/>
    </source>
</evidence>
<accession>A0A9D9E7F0</accession>
<keyword evidence="3" id="KW-1133">Transmembrane helix</keyword>
<dbReference type="Gene3D" id="3.40.630.190">
    <property type="entry name" value="LCP protein"/>
    <property type="match status" value="1"/>
</dbReference>
<comment type="caution">
    <text evidence="5">The sequence shown here is derived from an EMBL/GenBank/DDBJ whole genome shotgun (WGS) entry which is preliminary data.</text>
</comment>
<evidence type="ECO:0000256" key="3">
    <source>
        <dbReference type="SAM" id="Phobius"/>
    </source>
</evidence>
<organism evidence="5 6">
    <name type="scientific">Candidatus Gallilactobacillus intestinavium</name>
    <dbReference type="NCBI Taxonomy" id="2840838"/>
    <lineage>
        <taxon>Bacteria</taxon>
        <taxon>Bacillati</taxon>
        <taxon>Bacillota</taxon>
        <taxon>Bacilli</taxon>
        <taxon>Lactobacillales</taxon>
        <taxon>Lactobacillaceae</taxon>
        <taxon>Lactobacillaceae incertae sedis</taxon>
        <taxon>Candidatus Gallilactobacillus</taxon>
    </lineage>
</organism>
<dbReference type="InterPro" id="IPR050922">
    <property type="entry name" value="LytR/CpsA/Psr_CW_biosynth"/>
</dbReference>
<comment type="similarity">
    <text evidence="1">Belongs to the LytR/CpsA/Psr (LCP) family.</text>
</comment>
<feature type="region of interest" description="Disordered" evidence="2">
    <location>
        <begin position="1"/>
        <end position="23"/>
    </location>
</feature>
<feature type="compositionally biased region" description="Polar residues" evidence="2">
    <location>
        <begin position="417"/>
        <end position="435"/>
    </location>
</feature>
<evidence type="ECO:0000259" key="4">
    <source>
        <dbReference type="Pfam" id="PF03816"/>
    </source>
</evidence>
<feature type="compositionally biased region" description="Basic and acidic residues" evidence="2">
    <location>
        <begin position="407"/>
        <end position="416"/>
    </location>
</feature>
<proteinExistence type="inferred from homology"/>
<reference evidence="5" key="1">
    <citation type="submission" date="2020-10" db="EMBL/GenBank/DDBJ databases">
        <authorList>
            <person name="Gilroy R."/>
        </authorList>
    </citation>
    <scope>NUCLEOTIDE SEQUENCE</scope>
    <source>
        <strain evidence="5">C6-149</strain>
    </source>
</reference>
<dbReference type="EMBL" id="JADIMP010000050">
    <property type="protein sequence ID" value="MBO8441326.1"/>
    <property type="molecule type" value="Genomic_DNA"/>
</dbReference>